<dbReference type="InterPro" id="IPR043128">
    <property type="entry name" value="Rev_trsase/Diguanyl_cyclase"/>
</dbReference>
<dbReference type="Proteomes" id="UP000765509">
    <property type="component" value="Unassembled WGS sequence"/>
</dbReference>
<dbReference type="EMBL" id="AVOT02013907">
    <property type="protein sequence ID" value="MBW0496936.1"/>
    <property type="molecule type" value="Genomic_DNA"/>
</dbReference>
<sequence>MKNCSSTHFILGSDYLIIYGIDLHNNENRYLSIGDNRNQKFAFLPSKREITVNKVSPVSLGLEKFKTEQMNKAEVRLHLTDIQENELYTLLYDRKEAFETDKEPLGEIIGHEAEIILNIERPYPQLLRRPAYPESPRSREALELHTKELLDLGVIRKVPYNEEVEINTPVIVSWHNGKSGMVGFFRALNTYTVPERCPITKIQIAFTQISQSVCISTKDSLKIFHQNVLTPRERKCLRTIVPCKVYKYLRMPFGILNAPSHFQRMMKEIFPKELLEGWSIIYIDDIIFCSKTWEEHIYR</sequence>
<gene>
    <name evidence="2" type="ORF">O181_036651</name>
</gene>
<reference evidence="2" key="1">
    <citation type="submission" date="2021-03" db="EMBL/GenBank/DDBJ databases">
        <title>Draft genome sequence of rust myrtle Austropuccinia psidii MF-1, a brazilian biotype.</title>
        <authorList>
            <person name="Quecine M.C."/>
            <person name="Pachon D.M.R."/>
            <person name="Bonatelli M.L."/>
            <person name="Correr F.H."/>
            <person name="Franceschini L.M."/>
            <person name="Leite T.F."/>
            <person name="Margarido G.R.A."/>
            <person name="Almeida C.A."/>
            <person name="Ferrarezi J.A."/>
            <person name="Labate C.A."/>
        </authorList>
    </citation>
    <scope>NUCLEOTIDE SEQUENCE</scope>
    <source>
        <strain evidence="2">MF-1</strain>
    </source>
</reference>
<dbReference type="CDD" id="cd01647">
    <property type="entry name" value="RT_LTR"/>
    <property type="match status" value="1"/>
</dbReference>
<dbReference type="InterPro" id="IPR000477">
    <property type="entry name" value="RT_dom"/>
</dbReference>
<protein>
    <recommendedName>
        <fullName evidence="1">Reverse transcriptase domain-containing protein</fullName>
    </recommendedName>
</protein>
<dbReference type="AlphaFoldDB" id="A0A9Q3D4T4"/>
<evidence type="ECO:0000313" key="3">
    <source>
        <dbReference type="Proteomes" id="UP000765509"/>
    </source>
</evidence>
<dbReference type="Gene3D" id="3.30.70.270">
    <property type="match status" value="1"/>
</dbReference>
<proteinExistence type="predicted"/>
<dbReference type="Pfam" id="PF00078">
    <property type="entry name" value="RVT_1"/>
    <property type="match status" value="1"/>
</dbReference>
<keyword evidence="3" id="KW-1185">Reference proteome</keyword>
<dbReference type="SUPFAM" id="SSF56672">
    <property type="entry name" value="DNA/RNA polymerases"/>
    <property type="match status" value="1"/>
</dbReference>
<name>A0A9Q3D4T4_9BASI</name>
<evidence type="ECO:0000259" key="1">
    <source>
        <dbReference type="Pfam" id="PF00078"/>
    </source>
</evidence>
<dbReference type="PANTHER" id="PTHR24559:SF444">
    <property type="entry name" value="REVERSE TRANSCRIPTASE DOMAIN-CONTAINING PROTEIN"/>
    <property type="match status" value="1"/>
</dbReference>
<dbReference type="InterPro" id="IPR043502">
    <property type="entry name" value="DNA/RNA_pol_sf"/>
</dbReference>
<accession>A0A9Q3D4T4</accession>
<comment type="caution">
    <text evidence="2">The sequence shown here is derived from an EMBL/GenBank/DDBJ whole genome shotgun (WGS) entry which is preliminary data.</text>
</comment>
<organism evidence="2 3">
    <name type="scientific">Austropuccinia psidii MF-1</name>
    <dbReference type="NCBI Taxonomy" id="1389203"/>
    <lineage>
        <taxon>Eukaryota</taxon>
        <taxon>Fungi</taxon>
        <taxon>Dikarya</taxon>
        <taxon>Basidiomycota</taxon>
        <taxon>Pucciniomycotina</taxon>
        <taxon>Pucciniomycetes</taxon>
        <taxon>Pucciniales</taxon>
        <taxon>Sphaerophragmiaceae</taxon>
        <taxon>Austropuccinia</taxon>
    </lineage>
</organism>
<dbReference type="OrthoDB" id="5920460at2759"/>
<evidence type="ECO:0000313" key="2">
    <source>
        <dbReference type="EMBL" id="MBW0496936.1"/>
    </source>
</evidence>
<feature type="domain" description="Reverse transcriptase" evidence="1">
    <location>
        <begin position="208"/>
        <end position="296"/>
    </location>
</feature>
<dbReference type="InterPro" id="IPR053134">
    <property type="entry name" value="RNA-dir_DNA_polymerase"/>
</dbReference>
<dbReference type="Gene3D" id="3.10.10.10">
    <property type="entry name" value="HIV Type 1 Reverse Transcriptase, subunit A, domain 1"/>
    <property type="match status" value="1"/>
</dbReference>
<dbReference type="PANTHER" id="PTHR24559">
    <property type="entry name" value="TRANSPOSON TY3-I GAG-POL POLYPROTEIN"/>
    <property type="match status" value="1"/>
</dbReference>